<keyword evidence="6" id="KW-0472">Membrane</keyword>
<keyword evidence="1" id="KW-0813">Transport</keyword>
<dbReference type="SUPFAM" id="SSF52540">
    <property type="entry name" value="P-loop containing nucleoside triphosphate hydrolases"/>
    <property type="match status" value="1"/>
</dbReference>
<dbReference type="NCBIfam" id="TIGR01189">
    <property type="entry name" value="ccmA"/>
    <property type="match status" value="1"/>
</dbReference>
<dbReference type="SMART" id="SM00382">
    <property type="entry name" value="AAA"/>
    <property type="match status" value="1"/>
</dbReference>
<dbReference type="GO" id="GO:0017004">
    <property type="term" value="P:cytochrome complex assembly"/>
    <property type="evidence" value="ECO:0007669"/>
    <property type="project" value="UniProtKB-KW"/>
</dbReference>
<dbReference type="AlphaFoldDB" id="A0A3R9ZUV6"/>
<keyword evidence="5" id="KW-1278">Translocase</keyword>
<comment type="caution">
    <text evidence="8">The sequence shown here is derived from an EMBL/GenBank/DDBJ whole genome shotgun (WGS) entry which is preliminary data.</text>
</comment>
<dbReference type="InterPro" id="IPR003439">
    <property type="entry name" value="ABC_transporter-like_ATP-bd"/>
</dbReference>
<dbReference type="GO" id="GO:0022857">
    <property type="term" value="F:transmembrane transporter activity"/>
    <property type="evidence" value="ECO:0007669"/>
    <property type="project" value="InterPro"/>
</dbReference>
<dbReference type="GO" id="GO:0016887">
    <property type="term" value="F:ATP hydrolysis activity"/>
    <property type="evidence" value="ECO:0007669"/>
    <property type="project" value="InterPro"/>
</dbReference>
<keyword evidence="4 8" id="KW-0067">ATP-binding</keyword>
<dbReference type="GO" id="GO:0005524">
    <property type="term" value="F:ATP binding"/>
    <property type="evidence" value="ECO:0007669"/>
    <property type="project" value="UniProtKB-KW"/>
</dbReference>
<dbReference type="Proteomes" id="UP000278398">
    <property type="component" value="Unassembled WGS sequence"/>
</dbReference>
<dbReference type="EC" id="3.6.3.41" evidence="8"/>
<dbReference type="EMBL" id="RWKW01000002">
    <property type="protein sequence ID" value="RST88275.1"/>
    <property type="molecule type" value="Genomic_DNA"/>
</dbReference>
<dbReference type="InterPro" id="IPR003593">
    <property type="entry name" value="AAA+_ATPase"/>
</dbReference>
<dbReference type="PROSITE" id="PS50893">
    <property type="entry name" value="ABC_TRANSPORTER_2"/>
    <property type="match status" value="1"/>
</dbReference>
<dbReference type="Pfam" id="PF00005">
    <property type="entry name" value="ABC_tran"/>
    <property type="match status" value="1"/>
</dbReference>
<evidence type="ECO:0000256" key="5">
    <source>
        <dbReference type="ARBA" id="ARBA00022967"/>
    </source>
</evidence>
<dbReference type="RefSeq" id="WP_126697550.1">
    <property type="nucleotide sequence ID" value="NZ_RWKW01000002.1"/>
</dbReference>
<organism evidence="8 9">
    <name type="scientific">Aquibium carbonis</name>
    <dbReference type="NCBI Taxonomy" id="2495581"/>
    <lineage>
        <taxon>Bacteria</taxon>
        <taxon>Pseudomonadati</taxon>
        <taxon>Pseudomonadota</taxon>
        <taxon>Alphaproteobacteria</taxon>
        <taxon>Hyphomicrobiales</taxon>
        <taxon>Phyllobacteriaceae</taxon>
        <taxon>Aquibium</taxon>
    </lineage>
</organism>
<name>A0A3R9ZUV6_9HYPH</name>
<dbReference type="InterPro" id="IPR005895">
    <property type="entry name" value="ABC_transptr_haem_export_CcmA"/>
</dbReference>
<keyword evidence="9" id="KW-1185">Reference proteome</keyword>
<protein>
    <submittedName>
        <fullName evidence="8">Heme ABC exporter ATP-binding protein CcmA</fullName>
        <ecNumber evidence="8">3.6.3.41</ecNumber>
    </submittedName>
</protein>
<sequence>MRLVANELDGERGGETIFSGVSFVLTAGEGLLVTGANGSGKSTLLRIVAGLLPAAGGAVTLEGGEPDWPDVMAASHYLGHQNALKPALSVTENLAAWRDYLGEPHVPIPEALEMVGLDEIGHLPLGYLSTGQKRRIAIARLLVSYRPVWLLDEPTAGLDRASETQFAALMAAHLEDGGMILAATHLPLGLDWTHELRMGA</sequence>
<dbReference type="InterPro" id="IPR027417">
    <property type="entry name" value="P-loop_NTPase"/>
</dbReference>
<evidence type="ECO:0000259" key="7">
    <source>
        <dbReference type="PROSITE" id="PS50893"/>
    </source>
</evidence>
<dbReference type="PANTHER" id="PTHR43499">
    <property type="entry name" value="ABC TRANSPORTER I FAMILY MEMBER 1"/>
    <property type="match status" value="1"/>
</dbReference>
<accession>A0A3R9ZUV6</accession>
<evidence type="ECO:0000313" key="9">
    <source>
        <dbReference type="Proteomes" id="UP000278398"/>
    </source>
</evidence>
<evidence type="ECO:0000256" key="2">
    <source>
        <dbReference type="ARBA" id="ARBA00022741"/>
    </source>
</evidence>
<evidence type="ECO:0000256" key="6">
    <source>
        <dbReference type="ARBA" id="ARBA00023136"/>
    </source>
</evidence>
<dbReference type="OrthoDB" id="9800654at2"/>
<evidence type="ECO:0000256" key="1">
    <source>
        <dbReference type="ARBA" id="ARBA00022448"/>
    </source>
</evidence>
<dbReference type="Gene3D" id="3.40.50.300">
    <property type="entry name" value="P-loop containing nucleotide triphosphate hydrolases"/>
    <property type="match status" value="1"/>
</dbReference>
<evidence type="ECO:0000313" key="8">
    <source>
        <dbReference type="EMBL" id="RST88275.1"/>
    </source>
</evidence>
<dbReference type="PANTHER" id="PTHR43499:SF1">
    <property type="entry name" value="ABC TRANSPORTER I FAMILY MEMBER 1"/>
    <property type="match status" value="1"/>
</dbReference>
<keyword evidence="2" id="KW-0547">Nucleotide-binding</keyword>
<keyword evidence="3" id="KW-0201">Cytochrome c-type biogenesis</keyword>
<evidence type="ECO:0000256" key="3">
    <source>
        <dbReference type="ARBA" id="ARBA00022748"/>
    </source>
</evidence>
<gene>
    <name evidence="8" type="primary">ccmA</name>
    <name evidence="8" type="ORF">EJC49_00815</name>
</gene>
<evidence type="ECO:0000256" key="4">
    <source>
        <dbReference type="ARBA" id="ARBA00022840"/>
    </source>
</evidence>
<reference evidence="8 9" key="1">
    <citation type="submission" date="2018-12" db="EMBL/GenBank/DDBJ databases">
        <title>Mesorhizobium carbonis sp. nov., isolated from coal mine water.</title>
        <authorList>
            <person name="Xin W."/>
            <person name="Xu Z."/>
            <person name="Xiang F."/>
            <person name="Zhang J."/>
            <person name="Xi L."/>
            <person name="Liu J."/>
        </authorList>
    </citation>
    <scope>NUCLEOTIDE SEQUENCE [LARGE SCALE GENOMIC DNA]</scope>
    <source>
        <strain evidence="8 9">B2.3</strain>
    </source>
</reference>
<feature type="domain" description="ABC transporter" evidence="7">
    <location>
        <begin position="3"/>
        <end position="200"/>
    </location>
</feature>
<proteinExistence type="predicted"/>
<keyword evidence="8" id="KW-0378">Hydrolase</keyword>